<dbReference type="EMBL" id="PCVY01000047">
    <property type="protein sequence ID" value="PIQ86277.1"/>
    <property type="molecule type" value="Genomic_DNA"/>
</dbReference>
<name>A0A2H0LPH2_9BACT</name>
<gene>
    <name evidence="2" type="ORF">COV74_05275</name>
</gene>
<evidence type="ECO:0000256" key="1">
    <source>
        <dbReference type="SAM" id="Phobius"/>
    </source>
</evidence>
<sequence length="154" mass="17723">MQKIKTILTQLIALVIVISLYLGVVYLPVCFLLKELKTKPEIQISGWWVPTSFLPGKYRVISPKISWKEKFNLLSGEVQIALDQKKLFTTNQLITLSAKDITVQLDQDLSSFSPKHQFEIEHVKAVLEMVNFEDPVIHSIEIQSPELQFRFAPR</sequence>
<feature type="transmembrane region" description="Helical" evidence="1">
    <location>
        <begin position="12"/>
        <end position="33"/>
    </location>
</feature>
<keyword evidence="1" id="KW-0812">Transmembrane</keyword>
<keyword evidence="1" id="KW-1133">Transmembrane helix</keyword>
<organism evidence="2 3">
    <name type="scientific">Candidatus Abzuiibacterium crystallinum</name>
    <dbReference type="NCBI Taxonomy" id="1974748"/>
    <lineage>
        <taxon>Bacteria</taxon>
        <taxon>Pseudomonadati</taxon>
        <taxon>Candidatus Omnitrophota</taxon>
        <taxon>Candidatus Abzuiibacterium</taxon>
    </lineage>
</organism>
<reference evidence="2 3" key="1">
    <citation type="submission" date="2017-09" db="EMBL/GenBank/DDBJ databases">
        <title>Depth-based differentiation of microbial function through sediment-hosted aquifers and enrichment of novel symbionts in the deep terrestrial subsurface.</title>
        <authorList>
            <person name="Probst A.J."/>
            <person name="Ladd B."/>
            <person name="Jarett J.K."/>
            <person name="Geller-Mcgrath D.E."/>
            <person name="Sieber C.M."/>
            <person name="Emerson J.B."/>
            <person name="Anantharaman K."/>
            <person name="Thomas B.C."/>
            <person name="Malmstrom R."/>
            <person name="Stieglmeier M."/>
            <person name="Klingl A."/>
            <person name="Woyke T."/>
            <person name="Ryan C.M."/>
            <person name="Banfield J.F."/>
        </authorList>
    </citation>
    <scope>NUCLEOTIDE SEQUENCE [LARGE SCALE GENOMIC DNA]</scope>
    <source>
        <strain evidence="2">CG11_big_fil_rev_8_21_14_0_20_45_26</strain>
    </source>
</reference>
<dbReference type="Proteomes" id="UP000230859">
    <property type="component" value="Unassembled WGS sequence"/>
</dbReference>
<protein>
    <submittedName>
        <fullName evidence="2">Uncharacterized protein</fullName>
    </submittedName>
</protein>
<proteinExistence type="predicted"/>
<comment type="caution">
    <text evidence="2">The sequence shown here is derived from an EMBL/GenBank/DDBJ whole genome shotgun (WGS) entry which is preliminary data.</text>
</comment>
<accession>A0A2H0LPH2</accession>
<evidence type="ECO:0000313" key="3">
    <source>
        <dbReference type="Proteomes" id="UP000230859"/>
    </source>
</evidence>
<evidence type="ECO:0000313" key="2">
    <source>
        <dbReference type="EMBL" id="PIQ86277.1"/>
    </source>
</evidence>
<dbReference type="AlphaFoldDB" id="A0A2H0LPH2"/>
<keyword evidence="1" id="KW-0472">Membrane</keyword>